<keyword evidence="5" id="KW-1133">Transmembrane helix</keyword>
<dbReference type="InterPro" id="IPR020894">
    <property type="entry name" value="Cadherin_CS"/>
</dbReference>
<name>A0A9J7NDM6_BRAFL</name>
<keyword evidence="3" id="KW-0677">Repeat</keyword>
<accession>A0A9J7NDM6</accession>
<evidence type="ECO:0000256" key="2">
    <source>
        <dbReference type="ARBA" id="ARBA00022692"/>
    </source>
</evidence>
<dbReference type="InterPro" id="IPR015919">
    <property type="entry name" value="Cadherin-like_sf"/>
</dbReference>
<feature type="domain" description="Cadherin" evidence="8">
    <location>
        <begin position="34"/>
        <end position="148"/>
    </location>
</feature>
<dbReference type="InterPro" id="IPR002126">
    <property type="entry name" value="Cadherin-like_dom"/>
</dbReference>
<dbReference type="CDD" id="cd11304">
    <property type="entry name" value="Cadherin_repeat"/>
    <property type="match status" value="2"/>
</dbReference>
<evidence type="ECO:0000256" key="1">
    <source>
        <dbReference type="ARBA" id="ARBA00004370"/>
    </source>
</evidence>
<protein>
    <submittedName>
        <fullName evidence="10">Protocadherin gamma-B5-like</fullName>
    </submittedName>
</protein>
<organism evidence="9 10">
    <name type="scientific">Branchiostoma floridae</name>
    <name type="common">Florida lancelet</name>
    <name type="synonym">Amphioxus</name>
    <dbReference type="NCBI Taxonomy" id="7739"/>
    <lineage>
        <taxon>Eukaryota</taxon>
        <taxon>Metazoa</taxon>
        <taxon>Chordata</taxon>
        <taxon>Cephalochordata</taxon>
        <taxon>Leptocardii</taxon>
        <taxon>Amphioxiformes</taxon>
        <taxon>Branchiostomatidae</taxon>
        <taxon>Branchiostoma</taxon>
    </lineage>
</organism>
<sequence>MSVQVRDTGNPFRSSVTTLIIAVTDEDDSDPVFQHDIYEITVMENATGSLNTSPAAILAYDQDFGINQTLAYSLQEASAIPTDLSDLLVYFSIDGQTGELSVVRGLDREVVHDVTLIIKAEQANNNVRSAEARVYIVVQDANDNRPEMSASQYQATVVENTPSGFPVLTVTASDKDEVGNAEDFSQAFHLEGFYAALCFCRGGPGFAAIEEDGDYKCSVQFDLDWQTDVLVLEDGAEFSECC</sequence>
<feature type="domain" description="Cadherin" evidence="8">
    <location>
        <begin position="1"/>
        <end position="33"/>
    </location>
</feature>
<dbReference type="GeneID" id="118432210"/>
<comment type="subcellular location">
    <subcellularLocation>
        <location evidence="1">Membrane</location>
    </subcellularLocation>
</comment>
<keyword evidence="6" id="KW-0472">Membrane</keyword>
<evidence type="ECO:0000256" key="4">
    <source>
        <dbReference type="ARBA" id="ARBA00022837"/>
    </source>
</evidence>
<dbReference type="KEGG" id="bfo:118432210"/>
<dbReference type="GO" id="GO:0005509">
    <property type="term" value="F:calcium ion binding"/>
    <property type="evidence" value="ECO:0007669"/>
    <property type="project" value="UniProtKB-UniRule"/>
</dbReference>
<dbReference type="SUPFAM" id="SSF49313">
    <property type="entry name" value="Cadherin-like"/>
    <property type="match status" value="1"/>
</dbReference>
<dbReference type="GO" id="GO:0005886">
    <property type="term" value="C:plasma membrane"/>
    <property type="evidence" value="ECO:0007669"/>
    <property type="project" value="InterPro"/>
</dbReference>
<evidence type="ECO:0000256" key="7">
    <source>
        <dbReference type="PROSITE-ProRule" id="PRU00043"/>
    </source>
</evidence>
<dbReference type="RefSeq" id="XP_035699631.1">
    <property type="nucleotide sequence ID" value="XM_035843738.1"/>
</dbReference>
<dbReference type="GO" id="GO:0007156">
    <property type="term" value="P:homophilic cell adhesion via plasma membrane adhesion molecules"/>
    <property type="evidence" value="ECO:0007669"/>
    <property type="project" value="InterPro"/>
</dbReference>
<dbReference type="PANTHER" id="PTHR24026">
    <property type="entry name" value="FAT ATYPICAL CADHERIN-RELATED"/>
    <property type="match status" value="1"/>
</dbReference>
<evidence type="ECO:0000313" key="9">
    <source>
        <dbReference type="Proteomes" id="UP000001554"/>
    </source>
</evidence>
<reference evidence="10" key="2">
    <citation type="submission" date="2025-08" db="UniProtKB">
        <authorList>
            <consortium name="RefSeq"/>
        </authorList>
    </citation>
    <scope>IDENTIFICATION</scope>
    <source>
        <strain evidence="10">S238N-H82</strain>
        <tissue evidence="10">Testes</tissue>
    </source>
</reference>
<reference evidence="9" key="1">
    <citation type="journal article" date="2020" name="Nat. Ecol. Evol.">
        <title>Deeply conserved synteny resolves early events in vertebrate evolution.</title>
        <authorList>
            <person name="Simakov O."/>
            <person name="Marletaz F."/>
            <person name="Yue J.X."/>
            <person name="O'Connell B."/>
            <person name="Jenkins J."/>
            <person name="Brandt A."/>
            <person name="Calef R."/>
            <person name="Tung C.H."/>
            <person name="Huang T.K."/>
            <person name="Schmutz J."/>
            <person name="Satoh N."/>
            <person name="Yu J.K."/>
            <person name="Putnam N.H."/>
            <person name="Green R.E."/>
            <person name="Rokhsar D.S."/>
        </authorList>
    </citation>
    <scope>NUCLEOTIDE SEQUENCE [LARGE SCALE GENOMIC DNA]</scope>
    <source>
        <strain evidence="9">S238N-H82</strain>
    </source>
</reference>
<dbReference type="FunFam" id="2.60.40.60:FF:000020">
    <property type="entry name" value="Dachsous cadherin-related 1b"/>
    <property type="match status" value="1"/>
</dbReference>
<dbReference type="PROSITE" id="PS00232">
    <property type="entry name" value="CADHERIN_1"/>
    <property type="match status" value="1"/>
</dbReference>
<keyword evidence="2" id="KW-0812">Transmembrane</keyword>
<keyword evidence="4 7" id="KW-0106">Calcium</keyword>
<proteinExistence type="predicted"/>
<evidence type="ECO:0000256" key="5">
    <source>
        <dbReference type="ARBA" id="ARBA00022989"/>
    </source>
</evidence>
<dbReference type="OrthoDB" id="6252479at2759"/>
<dbReference type="OMA" id="AEYHVEV"/>
<dbReference type="SMART" id="SM00112">
    <property type="entry name" value="CA"/>
    <property type="match status" value="1"/>
</dbReference>
<dbReference type="Proteomes" id="UP000001554">
    <property type="component" value="Chromosome 15"/>
</dbReference>
<gene>
    <name evidence="10" type="primary">LOC118432210</name>
</gene>
<dbReference type="PRINTS" id="PR00205">
    <property type="entry name" value="CADHERIN"/>
</dbReference>
<evidence type="ECO:0000256" key="3">
    <source>
        <dbReference type="ARBA" id="ARBA00022737"/>
    </source>
</evidence>
<dbReference type="PROSITE" id="PS50268">
    <property type="entry name" value="CADHERIN_2"/>
    <property type="match status" value="2"/>
</dbReference>
<evidence type="ECO:0000256" key="6">
    <source>
        <dbReference type="ARBA" id="ARBA00023136"/>
    </source>
</evidence>
<dbReference type="AlphaFoldDB" id="A0A9J7NDM6"/>
<dbReference type="PANTHER" id="PTHR24026:SF133">
    <property type="entry name" value="CADHERIN-RELATED FAMILY MEMBER 2"/>
    <property type="match status" value="1"/>
</dbReference>
<evidence type="ECO:0000259" key="8">
    <source>
        <dbReference type="PROSITE" id="PS50268"/>
    </source>
</evidence>
<keyword evidence="9" id="KW-1185">Reference proteome</keyword>
<dbReference type="Pfam" id="PF00028">
    <property type="entry name" value="Cadherin"/>
    <property type="match status" value="1"/>
</dbReference>
<evidence type="ECO:0000313" key="10">
    <source>
        <dbReference type="RefSeq" id="XP_035699631.1"/>
    </source>
</evidence>
<dbReference type="Gene3D" id="2.60.40.60">
    <property type="entry name" value="Cadherins"/>
    <property type="match status" value="3"/>
</dbReference>